<sequence>MTDEQKIEAEKQELNLLVNRGVSFDVERTIYRRPKGLFGIFKKRIPTKEKLKFRIQEPTLSTLDRISSEAVEMIIDETIVSSDAGLSEARKLTNQHALRCAKIIALAVLGQDYMKAIQSGNQVKYIPNNKRLGELTRLFAENVKPSKLMQLTLLVNTMSNLGDFMNSIRLMSGARTTMPNRIEDNGA</sequence>
<evidence type="ECO:0000313" key="2">
    <source>
        <dbReference type="Proteomes" id="UP000285379"/>
    </source>
</evidence>
<protein>
    <submittedName>
        <fullName evidence="1">Uncharacterized protein</fullName>
    </submittedName>
</protein>
<name>A0A412VIX2_PHOVU</name>
<organism evidence="1 2">
    <name type="scientific">Phocaeicola vulgatus</name>
    <name type="common">Bacteroides vulgatus</name>
    <dbReference type="NCBI Taxonomy" id="821"/>
    <lineage>
        <taxon>Bacteria</taxon>
        <taxon>Pseudomonadati</taxon>
        <taxon>Bacteroidota</taxon>
        <taxon>Bacteroidia</taxon>
        <taxon>Bacteroidales</taxon>
        <taxon>Bacteroidaceae</taxon>
        <taxon>Phocaeicola</taxon>
    </lineage>
</organism>
<evidence type="ECO:0000313" key="1">
    <source>
        <dbReference type="EMBL" id="RGV06590.1"/>
    </source>
</evidence>
<dbReference type="RefSeq" id="WP_117866544.1">
    <property type="nucleotide sequence ID" value="NZ_QRYT01000037.1"/>
</dbReference>
<comment type="caution">
    <text evidence="1">The sequence shown here is derived from an EMBL/GenBank/DDBJ whole genome shotgun (WGS) entry which is preliminary data.</text>
</comment>
<dbReference type="Proteomes" id="UP000285379">
    <property type="component" value="Unassembled WGS sequence"/>
</dbReference>
<dbReference type="EMBL" id="QRYT01000037">
    <property type="protein sequence ID" value="RGV06590.1"/>
    <property type="molecule type" value="Genomic_DNA"/>
</dbReference>
<dbReference type="AlphaFoldDB" id="A0A412VIX2"/>
<gene>
    <name evidence="1" type="ORF">DWW27_14655</name>
</gene>
<reference evidence="1 2" key="1">
    <citation type="submission" date="2018-08" db="EMBL/GenBank/DDBJ databases">
        <title>A genome reference for cultivated species of the human gut microbiota.</title>
        <authorList>
            <person name="Zou Y."/>
            <person name="Xue W."/>
            <person name="Luo G."/>
        </authorList>
    </citation>
    <scope>NUCLEOTIDE SEQUENCE [LARGE SCALE GENOMIC DNA]</scope>
    <source>
        <strain evidence="1 2">AF14-8</strain>
    </source>
</reference>
<accession>A0A412VIX2</accession>
<proteinExistence type="predicted"/>